<evidence type="ECO:0000256" key="5">
    <source>
        <dbReference type="ARBA" id="ARBA00022989"/>
    </source>
</evidence>
<dbReference type="Pfam" id="PF03040">
    <property type="entry name" value="CemA"/>
    <property type="match status" value="1"/>
</dbReference>
<keyword evidence="3 8" id="KW-0812">Transmembrane</keyword>
<keyword evidence="8" id="KW-0997">Cell inner membrane</keyword>
<evidence type="ECO:0000313" key="9">
    <source>
        <dbReference type="EMBL" id="BDI14453.1"/>
    </source>
</evidence>
<proteinExistence type="inferred from homology"/>
<dbReference type="PANTHER" id="PTHR33650:SF2">
    <property type="entry name" value="CHLOROPLAST ENVELOPE MEMBRANE PROTEIN"/>
    <property type="match status" value="1"/>
</dbReference>
<feature type="transmembrane region" description="Helical" evidence="8">
    <location>
        <begin position="290"/>
        <end position="309"/>
    </location>
</feature>
<evidence type="ECO:0000256" key="7">
    <source>
        <dbReference type="ARBA" id="ARBA00023136"/>
    </source>
</evidence>
<dbReference type="EMBL" id="AP025732">
    <property type="protein sequence ID" value="BDI14453.1"/>
    <property type="molecule type" value="Genomic_DNA"/>
</dbReference>
<gene>
    <name evidence="8" type="primary">pxcA</name>
    <name evidence="9" type="ORF">ANSO36C_02550</name>
</gene>
<keyword evidence="2 8" id="KW-0813">Transport</keyword>
<evidence type="ECO:0000256" key="4">
    <source>
        <dbReference type="ARBA" id="ARBA00022781"/>
    </source>
</evidence>
<keyword evidence="8" id="KW-1003">Cell membrane</keyword>
<organism evidence="9 10">
    <name type="scientific">Nostoc cf. commune SO-36</name>
    <dbReference type="NCBI Taxonomy" id="449208"/>
    <lineage>
        <taxon>Bacteria</taxon>
        <taxon>Bacillati</taxon>
        <taxon>Cyanobacteriota</taxon>
        <taxon>Cyanophyceae</taxon>
        <taxon>Nostocales</taxon>
        <taxon>Nostocaceae</taxon>
        <taxon>Nostoc</taxon>
    </lineage>
</organism>
<keyword evidence="10" id="KW-1185">Reference proteome</keyword>
<accession>A0ABM7YV16</accession>
<evidence type="ECO:0000256" key="3">
    <source>
        <dbReference type="ARBA" id="ARBA00022692"/>
    </source>
</evidence>
<evidence type="ECO:0000256" key="1">
    <source>
        <dbReference type="ARBA" id="ARBA00004141"/>
    </source>
</evidence>
<keyword evidence="6 8" id="KW-0406">Ion transport</keyword>
<evidence type="ECO:0000256" key="6">
    <source>
        <dbReference type="ARBA" id="ARBA00023065"/>
    </source>
</evidence>
<name>A0ABM7YV16_NOSCO</name>
<feature type="transmembrane region" description="Helical" evidence="8">
    <location>
        <begin position="107"/>
        <end position="126"/>
    </location>
</feature>
<sequence>MKKTNHESLNVLEQLAFIDKVVSRYKDQSSRTLAETDILKADSNLKTDMQKLPATNSVVRRKFLLNESSVLPRSIFRTARRIGRDLDPNSEAQIIQEFQKSKTRTRIALRFVILLAIVPLLTQQLSKTFVFSPIVNHLQSANKIEIFLNYQQEEELFKEIDFFEKRISFEKLINEGSTPSQEEINNSIKEKSLELAKEYKAKSVDAIANIFADIGSLISFAFVVANSQKEIKVLKSFLDEIIYGLSDSAKAFIIILSTDIFVGFHSTHGWEVLLEGILQHFGLPENRDLIYLFIATFPVILDAIFKYWIFRYLSRISPSAVATYRSMNE</sequence>
<dbReference type="RefSeq" id="WP_251958035.1">
    <property type="nucleotide sequence ID" value="NZ_AP025732.1"/>
</dbReference>
<comment type="similarity">
    <text evidence="8">Belongs to the CemA family.</text>
</comment>
<feature type="transmembrane region" description="Helical" evidence="8">
    <location>
        <begin position="206"/>
        <end position="225"/>
    </location>
</feature>
<keyword evidence="5 8" id="KW-1133">Transmembrane helix</keyword>
<reference evidence="9" key="1">
    <citation type="submission" date="2022-04" db="EMBL/GenBank/DDBJ databases">
        <title>Complete genome sequence of a cyanobacterium, Nostoc sp. SO-36, isolated in Antarctica.</title>
        <authorList>
            <person name="Kanesaki Y."/>
            <person name="Effendi D."/>
            <person name="Sakamoto T."/>
            <person name="Ohtani S."/>
            <person name="Awai K."/>
        </authorList>
    </citation>
    <scope>NUCLEOTIDE SEQUENCE</scope>
    <source>
        <strain evidence="9">SO-36</strain>
    </source>
</reference>
<dbReference type="PANTHER" id="PTHR33650">
    <property type="entry name" value="CHLOROPLAST ENVELOPE MEMBRANE PROTEIN-RELATED"/>
    <property type="match status" value="1"/>
</dbReference>
<dbReference type="Proteomes" id="UP001055453">
    <property type="component" value="Chromosome"/>
</dbReference>
<feature type="transmembrane region" description="Helical" evidence="8">
    <location>
        <begin position="251"/>
        <end position="270"/>
    </location>
</feature>
<dbReference type="HAMAP" id="MF_01308">
    <property type="entry name" value="CemA_PxcA"/>
    <property type="match status" value="1"/>
</dbReference>
<evidence type="ECO:0000256" key="2">
    <source>
        <dbReference type="ARBA" id="ARBA00022448"/>
    </source>
</evidence>
<comment type="subcellular location">
    <subcellularLocation>
        <location evidence="8">Cell inner membrane</location>
        <topology evidence="8">Multi-pass membrane protein</topology>
    </subcellularLocation>
    <subcellularLocation>
        <location evidence="1">Membrane</location>
        <topology evidence="1">Multi-pass membrane protein</topology>
    </subcellularLocation>
</comment>
<evidence type="ECO:0000256" key="8">
    <source>
        <dbReference type="HAMAP-Rule" id="MF_01308"/>
    </source>
</evidence>
<evidence type="ECO:0000313" key="10">
    <source>
        <dbReference type="Proteomes" id="UP001055453"/>
    </source>
</evidence>
<dbReference type="InterPro" id="IPR004282">
    <property type="entry name" value="CemA"/>
</dbReference>
<keyword evidence="7 8" id="KW-0472">Membrane</keyword>
<protein>
    <recommendedName>
        <fullName evidence="8">Proton extrusion protein PxcA</fullName>
    </recommendedName>
</protein>
<comment type="function">
    <text evidence="8">Required for H(+) efflux immediately after light irradiation to form a rapid H(+) concentration gradient across the thylakoid membranes. Together with PxcL, contributes to transient H(+) uptake following dark to light transition.</text>
</comment>
<keyword evidence="4 8" id="KW-0375">Hydrogen ion transport</keyword>